<dbReference type="WBParaSite" id="GPUH_0001883701-mRNA-1">
    <property type="protein sequence ID" value="GPUH_0001883701-mRNA-1"/>
    <property type="gene ID" value="GPUH_0001883701"/>
</dbReference>
<reference evidence="2 3" key="2">
    <citation type="submission" date="2018-11" db="EMBL/GenBank/DDBJ databases">
        <authorList>
            <consortium name="Pathogen Informatics"/>
        </authorList>
    </citation>
    <scope>NUCLEOTIDE SEQUENCE [LARGE SCALE GENOMIC DNA]</scope>
</reference>
<organism evidence="4">
    <name type="scientific">Gongylonema pulchrum</name>
    <dbReference type="NCBI Taxonomy" id="637853"/>
    <lineage>
        <taxon>Eukaryota</taxon>
        <taxon>Metazoa</taxon>
        <taxon>Ecdysozoa</taxon>
        <taxon>Nematoda</taxon>
        <taxon>Chromadorea</taxon>
        <taxon>Rhabditida</taxon>
        <taxon>Spirurina</taxon>
        <taxon>Spiruromorpha</taxon>
        <taxon>Spiruroidea</taxon>
        <taxon>Gongylonematidae</taxon>
        <taxon>Gongylonema</taxon>
    </lineage>
</organism>
<keyword evidence="3" id="KW-1185">Reference proteome</keyword>
<evidence type="ECO:0000313" key="3">
    <source>
        <dbReference type="Proteomes" id="UP000271098"/>
    </source>
</evidence>
<evidence type="ECO:0000313" key="2">
    <source>
        <dbReference type="EMBL" id="VDN32508.1"/>
    </source>
</evidence>
<dbReference type="EMBL" id="UYRT01087389">
    <property type="protein sequence ID" value="VDN32508.1"/>
    <property type="molecule type" value="Genomic_DNA"/>
</dbReference>
<accession>A0A183ECX1</accession>
<evidence type="ECO:0000256" key="1">
    <source>
        <dbReference type="SAM" id="Phobius"/>
    </source>
</evidence>
<gene>
    <name evidence="2" type="ORF">GPUH_LOCUS18815</name>
</gene>
<name>A0A183ECX1_9BILA</name>
<dbReference type="AlphaFoldDB" id="A0A183ECX1"/>
<protein>
    <submittedName>
        <fullName evidence="4">SURF1-like protein</fullName>
    </submittedName>
</protein>
<keyword evidence="1" id="KW-0812">Transmembrane</keyword>
<dbReference type="OrthoDB" id="5839413at2759"/>
<evidence type="ECO:0000313" key="4">
    <source>
        <dbReference type="WBParaSite" id="GPUH_0001883701-mRNA-1"/>
    </source>
</evidence>
<keyword evidence="1" id="KW-0472">Membrane</keyword>
<dbReference type="Proteomes" id="UP000271098">
    <property type="component" value="Unassembled WGS sequence"/>
</dbReference>
<reference evidence="4" key="1">
    <citation type="submission" date="2016-06" db="UniProtKB">
        <authorList>
            <consortium name="WormBaseParasite"/>
        </authorList>
    </citation>
    <scope>IDENTIFICATION</scope>
</reference>
<feature type="transmembrane region" description="Helical" evidence="1">
    <location>
        <begin position="7"/>
        <end position="26"/>
    </location>
</feature>
<sequence>MGLPERRFIALALSFTIGAGTQLLYLKWKQPELPPPPCYSPTLVALTVEVR</sequence>
<keyword evidence="1" id="KW-1133">Transmembrane helix</keyword>
<proteinExistence type="predicted"/>